<name>A0A0L8H9U8_OCTBM</name>
<gene>
    <name evidence="1" type="ORF">OCBIM_22019446mg</name>
</gene>
<protein>
    <submittedName>
        <fullName evidence="1">Uncharacterized protein</fullName>
    </submittedName>
</protein>
<evidence type="ECO:0000313" key="1">
    <source>
        <dbReference type="EMBL" id="KOF85977.1"/>
    </source>
</evidence>
<proteinExistence type="predicted"/>
<reference evidence="1" key="1">
    <citation type="submission" date="2015-07" db="EMBL/GenBank/DDBJ databases">
        <title>MeaNS - Measles Nucleotide Surveillance Program.</title>
        <authorList>
            <person name="Tran T."/>
            <person name="Druce J."/>
        </authorList>
    </citation>
    <scope>NUCLEOTIDE SEQUENCE</scope>
    <source>
        <strain evidence="1">UCB-OBI-ISO-001</strain>
        <tissue evidence="1">Gonad</tissue>
    </source>
</reference>
<sequence length="29" mass="3441">MNFSISTEIMMSHKKVEYISLFSIQSELF</sequence>
<dbReference type="AlphaFoldDB" id="A0A0L8H9U8"/>
<dbReference type="EMBL" id="KQ418767">
    <property type="protein sequence ID" value="KOF85977.1"/>
    <property type="molecule type" value="Genomic_DNA"/>
</dbReference>
<accession>A0A0L8H9U8</accession>
<organism evidence="1">
    <name type="scientific">Octopus bimaculoides</name>
    <name type="common">California two-spotted octopus</name>
    <dbReference type="NCBI Taxonomy" id="37653"/>
    <lineage>
        <taxon>Eukaryota</taxon>
        <taxon>Metazoa</taxon>
        <taxon>Spiralia</taxon>
        <taxon>Lophotrochozoa</taxon>
        <taxon>Mollusca</taxon>
        <taxon>Cephalopoda</taxon>
        <taxon>Coleoidea</taxon>
        <taxon>Octopodiformes</taxon>
        <taxon>Octopoda</taxon>
        <taxon>Incirrata</taxon>
        <taxon>Octopodidae</taxon>
        <taxon>Octopus</taxon>
    </lineage>
</organism>